<evidence type="ECO:0000313" key="3">
    <source>
        <dbReference type="Proteomes" id="UP000179102"/>
    </source>
</evidence>
<organism evidence="2 3">
    <name type="scientific">Candidatus Curtissbacteria bacterium RIFCSPHIGHO2_01_FULL_41_11</name>
    <dbReference type="NCBI Taxonomy" id="1797711"/>
    <lineage>
        <taxon>Bacteria</taxon>
        <taxon>Candidatus Curtissiibacteriota</taxon>
    </lineage>
</organism>
<protein>
    <submittedName>
        <fullName evidence="2">Uncharacterized protein</fullName>
    </submittedName>
</protein>
<name>A0A1F5G4W5_9BACT</name>
<sequence>MNNRINTISFNPARSPLDSNHSMNGKVPSVQRFDKSLEEEGRDENTKNQAEKKELDRQKVNNLVKKSNRCIISVSSAFPWNIFPSTIEVEEGRVTFIIRQFMSSQSHTVDIKDISNVFIETSFFFATLQIVSRTYIQNDIKINYLHKEKAKKVKMIIEGLRTFLNNDIDTSNYEVGELVSKLSELHTNIPEEKILPFLGQQDT</sequence>
<gene>
    <name evidence="2" type="ORF">A2870_00275</name>
</gene>
<evidence type="ECO:0000256" key="1">
    <source>
        <dbReference type="SAM" id="MobiDB-lite"/>
    </source>
</evidence>
<dbReference type="Proteomes" id="UP000179102">
    <property type="component" value="Unassembled WGS sequence"/>
</dbReference>
<feature type="compositionally biased region" description="Polar residues" evidence="1">
    <location>
        <begin position="1"/>
        <end position="23"/>
    </location>
</feature>
<proteinExistence type="predicted"/>
<comment type="caution">
    <text evidence="2">The sequence shown here is derived from an EMBL/GenBank/DDBJ whole genome shotgun (WGS) entry which is preliminary data.</text>
</comment>
<dbReference type="EMBL" id="MFAZ01000026">
    <property type="protein sequence ID" value="OGD86912.1"/>
    <property type="molecule type" value="Genomic_DNA"/>
</dbReference>
<reference evidence="2 3" key="1">
    <citation type="journal article" date="2016" name="Nat. Commun.">
        <title>Thousands of microbial genomes shed light on interconnected biogeochemical processes in an aquifer system.</title>
        <authorList>
            <person name="Anantharaman K."/>
            <person name="Brown C.T."/>
            <person name="Hug L.A."/>
            <person name="Sharon I."/>
            <person name="Castelle C.J."/>
            <person name="Probst A.J."/>
            <person name="Thomas B.C."/>
            <person name="Singh A."/>
            <person name="Wilkins M.J."/>
            <person name="Karaoz U."/>
            <person name="Brodie E.L."/>
            <person name="Williams K.H."/>
            <person name="Hubbard S.S."/>
            <person name="Banfield J.F."/>
        </authorList>
    </citation>
    <scope>NUCLEOTIDE SEQUENCE [LARGE SCALE GENOMIC DNA]</scope>
</reference>
<feature type="region of interest" description="Disordered" evidence="1">
    <location>
        <begin position="1"/>
        <end position="26"/>
    </location>
</feature>
<dbReference type="AlphaFoldDB" id="A0A1F5G4W5"/>
<evidence type="ECO:0000313" key="2">
    <source>
        <dbReference type="EMBL" id="OGD86912.1"/>
    </source>
</evidence>
<accession>A0A1F5G4W5</accession>